<organism evidence="2 3">
    <name type="scientific">Mycolicibacterium neworleansense</name>
    <dbReference type="NCBI Taxonomy" id="146018"/>
    <lineage>
        <taxon>Bacteria</taxon>
        <taxon>Bacillati</taxon>
        <taxon>Actinomycetota</taxon>
        <taxon>Actinomycetes</taxon>
        <taxon>Mycobacteriales</taxon>
        <taxon>Mycobacteriaceae</taxon>
        <taxon>Mycolicibacterium</taxon>
    </lineage>
</organism>
<accession>A0A0H5RWA5</accession>
<feature type="transmembrane region" description="Helical" evidence="1">
    <location>
        <begin position="75"/>
        <end position="98"/>
    </location>
</feature>
<gene>
    <name evidence="2" type="ORF">BN2156_05301</name>
</gene>
<dbReference type="InterPro" id="IPR038750">
    <property type="entry name" value="YczE/YyaS-like"/>
</dbReference>
<dbReference type="RefSeq" id="WP_235625508.1">
    <property type="nucleotide sequence ID" value="NZ_CWKH01000003.1"/>
</dbReference>
<feature type="transmembrane region" description="Helical" evidence="1">
    <location>
        <begin position="110"/>
        <end position="131"/>
    </location>
</feature>
<dbReference type="STRING" id="146018.BN2156_05301"/>
<evidence type="ECO:0000313" key="2">
    <source>
        <dbReference type="EMBL" id="CRZ18400.1"/>
    </source>
</evidence>
<dbReference type="PANTHER" id="PTHR40078">
    <property type="entry name" value="INTEGRAL MEMBRANE PROTEIN-RELATED"/>
    <property type="match status" value="1"/>
</dbReference>
<feature type="transmembrane region" description="Helical" evidence="1">
    <location>
        <begin position="164"/>
        <end position="196"/>
    </location>
</feature>
<sequence>MAGQNLHYWRRSFWALVGVAILGFGSAVLRVAQVGVDPYTAANIGISNTIGLDLGTYQLISNAVLLIPVFFLGRMYIGIGSVINMVMTGYFVQWFSALLSPLVPSEPTRLVQTVMFLIGITLFAAGASMYMTAALGNAPYDAIAPIIVDHTRLPYRVVRVAQDLAFVALALVFHGQVGIGTVMTAFFAGPLIDFFTEKVNKPLMKKDLAALEAFQQRVKTTRWHF</sequence>
<keyword evidence="1" id="KW-1133">Transmembrane helix</keyword>
<proteinExistence type="predicted"/>
<dbReference type="Pfam" id="PF19700">
    <property type="entry name" value="DUF6198"/>
    <property type="match status" value="1"/>
</dbReference>
<name>A0A0H5RWA5_9MYCO</name>
<dbReference type="AlphaFoldDB" id="A0A0H5RWA5"/>
<evidence type="ECO:0000256" key="1">
    <source>
        <dbReference type="SAM" id="Phobius"/>
    </source>
</evidence>
<feature type="transmembrane region" description="Helical" evidence="1">
    <location>
        <begin position="12"/>
        <end position="32"/>
    </location>
</feature>
<protein>
    <submittedName>
        <fullName evidence="2">Integral membrane protein</fullName>
    </submittedName>
</protein>
<evidence type="ECO:0000313" key="3">
    <source>
        <dbReference type="Proteomes" id="UP000199147"/>
    </source>
</evidence>
<keyword evidence="1" id="KW-0812">Transmembrane</keyword>
<keyword evidence="3" id="KW-1185">Reference proteome</keyword>
<keyword evidence="1" id="KW-0472">Membrane</keyword>
<reference evidence="3" key="1">
    <citation type="submission" date="2015-07" db="EMBL/GenBank/DDBJ databases">
        <authorList>
            <person name="Urmite Genomes"/>
        </authorList>
    </citation>
    <scope>NUCLEOTIDE SEQUENCE [LARGE SCALE GENOMIC DNA]</scope>
    <source>
        <strain evidence="3">type strain: ATCC 49404</strain>
    </source>
</reference>
<dbReference type="EMBL" id="CWKH01000003">
    <property type="protein sequence ID" value="CRZ18400.1"/>
    <property type="molecule type" value="Genomic_DNA"/>
</dbReference>
<dbReference type="Proteomes" id="UP000199147">
    <property type="component" value="Unassembled WGS sequence"/>
</dbReference>
<dbReference type="PANTHER" id="PTHR40078:SF1">
    <property type="entry name" value="INTEGRAL MEMBRANE PROTEIN"/>
    <property type="match status" value="1"/>
</dbReference>